<evidence type="ECO:0000256" key="6">
    <source>
        <dbReference type="SAM" id="MobiDB-lite"/>
    </source>
</evidence>
<dbReference type="EMBL" id="APLQ01000011">
    <property type="protein sequence ID" value="ENO16081.1"/>
    <property type="molecule type" value="Genomic_DNA"/>
</dbReference>
<dbReference type="Gene3D" id="2.40.30.170">
    <property type="match status" value="1"/>
</dbReference>
<evidence type="ECO:0000259" key="11">
    <source>
        <dbReference type="Pfam" id="PF25967"/>
    </source>
</evidence>
<comment type="subcellular location">
    <subcellularLocation>
        <location evidence="1">Cell envelope</location>
    </subcellularLocation>
</comment>
<dbReference type="AlphaFoldDB" id="N6WWU0"/>
<feature type="domain" description="Multidrug resistance protein MdtA-like barrel-sandwich hybrid" evidence="9">
    <location>
        <begin position="70"/>
        <end position="190"/>
    </location>
</feature>
<dbReference type="Pfam" id="PF25967">
    <property type="entry name" value="RND-MFP_C"/>
    <property type="match status" value="1"/>
</dbReference>
<dbReference type="InterPro" id="IPR058624">
    <property type="entry name" value="MdtA-like_HH"/>
</dbReference>
<dbReference type="Pfam" id="PF25917">
    <property type="entry name" value="BSH_RND"/>
    <property type="match status" value="1"/>
</dbReference>
<evidence type="ECO:0000259" key="9">
    <source>
        <dbReference type="Pfam" id="PF25917"/>
    </source>
</evidence>
<evidence type="ECO:0000256" key="3">
    <source>
        <dbReference type="ARBA" id="ARBA00022448"/>
    </source>
</evidence>
<feature type="domain" description="Multidrug resistance protein MdtA-like alpha-helical hairpin" evidence="8">
    <location>
        <begin position="107"/>
        <end position="163"/>
    </location>
</feature>
<evidence type="ECO:0000256" key="5">
    <source>
        <dbReference type="SAM" id="Coils"/>
    </source>
</evidence>
<feature type="coiled-coil region" evidence="5">
    <location>
        <begin position="134"/>
        <end position="168"/>
    </location>
</feature>
<dbReference type="InterPro" id="IPR006143">
    <property type="entry name" value="RND_pump_MFP"/>
</dbReference>
<reference evidence="12 13" key="1">
    <citation type="journal article" date="2013" name="Genome Announc.">
        <title>Genome Sequence of the Polycyclic Aromatic Hydrocarbon-Degrading Bacterium Strain Marinobacter nanhaiticus D15-8WT.</title>
        <authorList>
            <person name="Cui Z."/>
            <person name="Gao W."/>
            <person name="Li Q."/>
            <person name="Xu G."/>
            <person name="Zheng L."/>
        </authorList>
    </citation>
    <scope>NUCLEOTIDE SEQUENCE [LARGE SCALE GENOMIC DNA]</scope>
    <source>
        <strain evidence="12 13">D15-8W</strain>
    </source>
</reference>
<dbReference type="eggNOG" id="COG0845">
    <property type="taxonomic scope" value="Bacteria"/>
</dbReference>
<name>N6WWU0_9GAMM</name>
<feature type="domain" description="Multidrug resistance protein MdtA-like C-terminal permuted SH3" evidence="11">
    <location>
        <begin position="281"/>
        <end position="344"/>
    </location>
</feature>
<evidence type="ECO:0000256" key="4">
    <source>
        <dbReference type="ARBA" id="ARBA00023054"/>
    </source>
</evidence>
<organism evidence="12 13">
    <name type="scientific">Marinobacter nanhaiticus D15-8W</name>
    <dbReference type="NCBI Taxonomy" id="626887"/>
    <lineage>
        <taxon>Bacteria</taxon>
        <taxon>Pseudomonadati</taxon>
        <taxon>Pseudomonadota</taxon>
        <taxon>Gammaproteobacteria</taxon>
        <taxon>Pseudomonadales</taxon>
        <taxon>Marinobacteraceae</taxon>
        <taxon>Marinobacter</taxon>
    </lineage>
</organism>
<keyword evidence="7" id="KW-1133">Transmembrane helix</keyword>
<keyword evidence="3" id="KW-0813">Transport</keyword>
<dbReference type="Gene3D" id="1.10.287.470">
    <property type="entry name" value="Helix hairpin bin"/>
    <property type="match status" value="1"/>
</dbReference>
<dbReference type="Pfam" id="PF25954">
    <property type="entry name" value="Beta-barrel_RND_2"/>
    <property type="match status" value="1"/>
</dbReference>
<feature type="transmembrane region" description="Helical" evidence="7">
    <location>
        <begin position="7"/>
        <end position="27"/>
    </location>
</feature>
<dbReference type="PANTHER" id="PTHR30469:SF11">
    <property type="entry name" value="BLL4320 PROTEIN"/>
    <property type="match status" value="1"/>
</dbReference>
<dbReference type="InterPro" id="IPR058627">
    <property type="entry name" value="MdtA-like_C"/>
</dbReference>
<dbReference type="PATRIC" id="fig|626887.3.peg.2410"/>
<dbReference type="Gene3D" id="2.40.50.100">
    <property type="match status" value="1"/>
</dbReference>
<dbReference type="GO" id="GO:0015562">
    <property type="term" value="F:efflux transmembrane transporter activity"/>
    <property type="evidence" value="ECO:0007669"/>
    <property type="project" value="TreeGrafter"/>
</dbReference>
<sequence>MRTASRFAIVIVVLVVVLGGIFGYTFYRFGKMQEQMSQPQPPAVIEATTAQRTSWIQAIKAVGSITAINGVEVANEVAGVVESVGFDSGDRVEKGDILLRMDTSTDEAALRTQRAEAQLAVQQFNRTSDLLPKRAVSQAQYDEAKANMEAARARVNEAEAQLQKKIIKAPFDGTLGLRLVDQGQYLAVGTPIVEINMLDPIYVDYTISEKELINVDVGHDVVATVAALPDEEFRGKVSAINSSVNPQTRTVRIRATLKNPEQALRPGMFATIQTVRPQERDVVTLPRTAISFNTYGDFVYVLKEKDDGQLVTERRSVETGGTRSGRVEVTNNLEAGEQVVATGLLRLRSGQPVEIKSEGNKNGSPDQQQSGESSGGEASN</sequence>
<gene>
    <name evidence="12" type="ORF">J057_12031</name>
</gene>
<comment type="caution">
    <text evidence="12">The sequence shown here is derived from an EMBL/GenBank/DDBJ whole genome shotgun (WGS) entry which is preliminary data.</text>
</comment>
<feature type="domain" description="CusB-like beta-barrel" evidence="10">
    <location>
        <begin position="202"/>
        <end position="275"/>
    </location>
</feature>
<proteinExistence type="inferred from homology"/>
<feature type="region of interest" description="Disordered" evidence="6">
    <location>
        <begin position="348"/>
        <end position="380"/>
    </location>
</feature>
<accession>N6WWU0</accession>
<dbReference type="NCBIfam" id="TIGR01730">
    <property type="entry name" value="RND_mfp"/>
    <property type="match status" value="1"/>
</dbReference>
<protein>
    <submittedName>
        <fullName evidence="12">Efflux RND transporter periplasmic adaptor subunit</fullName>
    </submittedName>
</protein>
<dbReference type="HOGENOM" id="CLU_018816_1_2_6"/>
<evidence type="ECO:0000256" key="1">
    <source>
        <dbReference type="ARBA" id="ARBA00004196"/>
    </source>
</evidence>
<evidence type="ECO:0000313" key="12">
    <source>
        <dbReference type="EMBL" id="ENO16081.1"/>
    </source>
</evidence>
<comment type="similarity">
    <text evidence="2">Belongs to the membrane fusion protein (MFP) (TC 8.A.1) family.</text>
</comment>
<dbReference type="STRING" id="626887.J057_12031"/>
<evidence type="ECO:0000256" key="2">
    <source>
        <dbReference type="ARBA" id="ARBA00009477"/>
    </source>
</evidence>
<keyword evidence="4 5" id="KW-0175">Coiled coil</keyword>
<evidence type="ECO:0000259" key="8">
    <source>
        <dbReference type="Pfam" id="PF25876"/>
    </source>
</evidence>
<dbReference type="SUPFAM" id="SSF111369">
    <property type="entry name" value="HlyD-like secretion proteins"/>
    <property type="match status" value="1"/>
</dbReference>
<dbReference type="FunFam" id="2.40.30.170:FF:000010">
    <property type="entry name" value="Efflux RND transporter periplasmic adaptor subunit"/>
    <property type="match status" value="1"/>
</dbReference>
<evidence type="ECO:0000313" key="13">
    <source>
        <dbReference type="Proteomes" id="UP000013165"/>
    </source>
</evidence>
<dbReference type="InterPro" id="IPR058625">
    <property type="entry name" value="MdtA-like_BSH"/>
</dbReference>
<dbReference type="InterPro" id="IPR058792">
    <property type="entry name" value="Beta-barrel_RND_2"/>
</dbReference>
<dbReference type="OrthoDB" id="9806939at2"/>
<dbReference type="RefSeq" id="WP_004580371.1">
    <property type="nucleotide sequence ID" value="NZ_AP028878.1"/>
</dbReference>
<dbReference type="Pfam" id="PF25876">
    <property type="entry name" value="HH_MFP_RND"/>
    <property type="match status" value="1"/>
</dbReference>
<evidence type="ECO:0000259" key="10">
    <source>
        <dbReference type="Pfam" id="PF25954"/>
    </source>
</evidence>
<keyword evidence="7" id="KW-0472">Membrane</keyword>
<dbReference type="Gene3D" id="2.40.420.20">
    <property type="match status" value="1"/>
</dbReference>
<dbReference type="Proteomes" id="UP000013165">
    <property type="component" value="Unassembled WGS sequence"/>
</dbReference>
<dbReference type="PANTHER" id="PTHR30469">
    <property type="entry name" value="MULTIDRUG RESISTANCE PROTEIN MDTA"/>
    <property type="match status" value="1"/>
</dbReference>
<evidence type="ECO:0000256" key="7">
    <source>
        <dbReference type="SAM" id="Phobius"/>
    </source>
</evidence>
<feature type="compositionally biased region" description="Low complexity" evidence="6">
    <location>
        <begin position="367"/>
        <end position="380"/>
    </location>
</feature>
<dbReference type="GO" id="GO:1990281">
    <property type="term" value="C:efflux pump complex"/>
    <property type="evidence" value="ECO:0007669"/>
    <property type="project" value="TreeGrafter"/>
</dbReference>
<keyword evidence="13" id="KW-1185">Reference proteome</keyword>
<keyword evidence="7" id="KW-0812">Transmembrane</keyword>